<dbReference type="EMBL" id="CP032419">
    <property type="protein sequence ID" value="AYC31280.1"/>
    <property type="molecule type" value="Genomic_DNA"/>
</dbReference>
<gene>
    <name evidence="2" type="ORF">D3880_02240</name>
</gene>
<dbReference type="OrthoDB" id="9134102at2"/>
<protein>
    <recommendedName>
        <fullName evidence="1">Competence protein CoiA-like N-terminal domain-containing protein</fullName>
    </recommendedName>
</protein>
<evidence type="ECO:0000313" key="2">
    <source>
        <dbReference type="EMBL" id="AYC31280.1"/>
    </source>
</evidence>
<dbReference type="InterPro" id="IPR057253">
    <property type="entry name" value="CoiA-like_N"/>
</dbReference>
<dbReference type="AlphaFoldDB" id="A0A385YYB2"/>
<sequence>MNCRIRYALLSAGLSCNSAARQCITSSTGISLTPETKGLQLYPEPLRTPLRRVGGRFHPARIMTLGAVFIPEGTPMSMFVALDQNGRLISIEEALRGLACNCTCVSCGEAVIARKGLIREHHFAHYSNKESCSIQRESLLHLYAKELIRDNLGLQLPPMPDAYPASDDPTSWWDFVEVETEVPQAGFQPDLVAHLKDGTQLFIEVAVTSFIGEEKLERIKSAGSKTVEIDLRELLYRKLPIPSEEVKSQILEHLPNKTWIYPETPPIAIPLSSTSPSASMPAPTGGPAPKCIEHRFTVMGMWVSARILQSGSIAVRSWSFNPQIAALLRTWRDELGGEYQKKYKSWTYSPLAREEVLSRLQQLNEQR</sequence>
<reference evidence="3" key="1">
    <citation type="submission" date="2018-09" db="EMBL/GenBank/DDBJ databases">
        <authorList>
            <person name="Zhu H."/>
        </authorList>
    </citation>
    <scope>NUCLEOTIDE SEQUENCE [LARGE SCALE GENOMIC DNA]</scope>
    <source>
        <strain evidence="3">K2W31S-8</strain>
    </source>
</reference>
<dbReference type="Proteomes" id="UP000265560">
    <property type="component" value="Chromosome"/>
</dbReference>
<organism evidence="2 3">
    <name type="scientific">Pseudomonas cavernae</name>
    <dbReference type="NCBI Taxonomy" id="2320867"/>
    <lineage>
        <taxon>Bacteria</taxon>
        <taxon>Pseudomonadati</taxon>
        <taxon>Pseudomonadota</taxon>
        <taxon>Gammaproteobacteria</taxon>
        <taxon>Pseudomonadales</taxon>
        <taxon>Pseudomonadaceae</taxon>
        <taxon>Pseudomonas</taxon>
    </lineage>
</organism>
<dbReference type="KEGG" id="pcav:D3880_02240"/>
<evidence type="ECO:0000259" key="1">
    <source>
        <dbReference type="Pfam" id="PF25164"/>
    </source>
</evidence>
<dbReference type="Pfam" id="PF25164">
    <property type="entry name" value="CoiA_N"/>
    <property type="match status" value="1"/>
</dbReference>
<proteinExistence type="predicted"/>
<keyword evidence="3" id="KW-1185">Reference proteome</keyword>
<name>A0A385YYB2_9PSED</name>
<evidence type="ECO:0000313" key="3">
    <source>
        <dbReference type="Proteomes" id="UP000265560"/>
    </source>
</evidence>
<feature type="domain" description="Competence protein CoiA-like N-terminal" evidence="1">
    <location>
        <begin position="101"/>
        <end position="134"/>
    </location>
</feature>
<accession>A0A385YYB2</accession>